<accession>A0A4U0VKA0</accession>
<dbReference type="AlphaFoldDB" id="A0A4U0VKA0"/>
<evidence type="ECO:0000256" key="1">
    <source>
        <dbReference type="SAM" id="Phobius"/>
    </source>
</evidence>
<protein>
    <submittedName>
        <fullName evidence="2">Uncharacterized protein</fullName>
    </submittedName>
</protein>
<sequence length="138" mass="14514">MEMNNFALVIAIAGTIIAFPTNPREGAQPAGDSPHHSVQSLIGTTLASLTRLLVMLLPAGNATVAHRRREGGPATRNLKTRAGCSANLAARLNTFRLGKRGCVRNGVSYASRKHGGKNARVAADNGLQCRAGDMRVGQ</sequence>
<keyword evidence="1" id="KW-1133">Transmembrane helix</keyword>
<dbReference type="Proteomes" id="UP000310066">
    <property type="component" value="Unassembled WGS sequence"/>
</dbReference>
<comment type="caution">
    <text evidence="2">The sequence shown here is derived from an EMBL/GenBank/DDBJ whole genome shotgun (WGS) entry which is preliminary data.</text>
</comment>
<keyword evidence="1" id="KW-0812">Transmembrane</keyword>
<keyword evidence="1" id="KW-0472">Membrane</keyword>
<feature type="transmembrane region" description="Helical" evidence="1">
    <location>
        <begin position="42"/>
        <end position="59"/>
    </location>
</feature>
<dbReference type="EMBL" id="NAJP01000001">
    <property type="protein sequence ID" value="TKA49740.1"/>
    <property type="molecule type" value="Genomic_DNA"/>
</dbReference>
<name>A0A4U0VKA0_9PEZI</name>
<evidence type="ECO:0000313" key="3">
    <source>
        <dbReference type="Proteomes" id="UP000310066"/>
    </source>
</evidence>
<proteinExistence type="predicted"/>
<gene>
    <name evidence="2" type="ORF">B0A54_00409</name>
</gene>
<organism evidence="2 3">
    <name type="scientific">Friedmanniomyces endolithicus</name>
    <dbReference type="NCBI Taxonomy" id="329885"/>
    <lineage>
        <taxon>Eukaryota</taxon>
        <taxon>Fungi</taxon>
        <taxon>Dikarya</taxon>
        <taxon>Ascomycota</taxon>
        <taxon>Pezizomycotina</taxon>
        <taxon>Dothideomycetes</taxon>
        <taxon>Dothideomycetidae</taxon>
        <taxon>Mycosphaerellales</taxon>
        <taxon>Teratosphaeriaceae</taxon>
        <taxon>Friedmanniomyces</taxon>
    </lineage>
</organism>
<dbReference type="OrthoDB" id="3855623at2759"/>
<reference evidence="2 3" key="1">
    <citation type="submission" date="2017-03" db="EMBL/GenBank/DDBJ databases">
        <title>Genomes of endolithic fungi from Antarctica.</title>
        <authorList>
            <person name="Coleine C."/>
            <person name="Masonjones S."/>
            <person name="Stajich J.E."/>
        </authorList>
    </citation>
    <scope>NUCLEOTIDE SEQUENCE [LARGE SCALE GENOMIC DNA]</scope>
    <source>
        <strain evidence="2 3">CCFEE 5311</strain>
    </source>
</reference>
<evidence type="ECO:0000313" key="2">
    <source>
        <dbReference type="EMBL" id="TKA49740.1"/>
    </source>
</evidence>